<dbReference type="Proteomes" id="UP000437736">
    <property type="component" value="Unassembled WGS sequence"/>
</dbReference>
<organism evidence="1 2">
    <name type="scientific">Acidiferrimicrobium australe</name>
    <dbReference type="NCBI Taxonomy" id="2664430"/>
    <lineage>
        <taxon>Bacteria</taxon>
        <taxon>Bacillati</taxon>
        <taxon>Actinomycetota</taxon>
        <taxon>Acidimicrobiia</taxon>
        <taxon>Acidimicrobiales</taxon>
        <taxon>Acidimicrobiaceae</taxon>
        <taxon>Acidiferrimicrobium</taxon>
    </lineage>
</organism>
<evidence type="ECO:0000313" key="2">
    <source>
        <dbReference type="Proteomes" id="UP000437736"/>
    </source>
</evidence>
<name>A0ABW9QWS6_9ACTN</name>
<accession>A0ABW9QWS6</accession>
<keyword evidence="2" id="KW-1185">Reference proteome</keyword>
<proteinExistence type="predicted"/>
<reference evidence="1 2" key="1">
    <citation type="submission" date="2019-11" db="EMBL/GenBank/DDBJ databases">
        <title>Acidiferrimicrobium australis gen. nov., sp. nov., an acidophilic and obligately heterotrophic, member of the Actinobacteria that catalyses dissimilatory oxido- reduction of iron isolated from metal-rich acidic water in Chile.</title>
        <authorList>
            <person name="Gonzalez D."/>
            <person name="Huber K."/>
            <person name="Hedrich S."/>
            <person name="Rojas-Villalobos C."/>
            <person name="Quatrini R."/>
            <person name="Dinamarca M.A."/>
            <person name="Schwarz A."/>
            <person name="Canales C."/>
            <person name="Nancucheo I."/>
        </authorList>
    </citation>
    <scope>NUCLEOTIDE SEQUENCE [LARGE SCALE GENOMIC DNA]</scope>
    <source>
        <strain evidence="1 2">USS-CCA1</strain>
    </source>
</reference>
<gene>
    <name evidence="1" type="ORF">GHK86_08850</name>
</gene>
<evidence type="ECO:0008006" key="3">
    <source>
        <dbReference type="Google" id="ProtNLM"/>
    </source>
</evidence>
<dbReference type="InterPro" id="IPR038078">
    <property type="entry name" value="PhoU-like_sf"/>
</dbReference>
<dbReference type="EMBL" id="WJHE01000402">
    <property type="protein sequence ID" value="MST32828.1"/>
    <property type="molecule type" value="Genomic_DNA"/>
</dbReference>
<evidence type="ECO:0000313" key="1">
    <source>
        <dbReference type="EMBL" id="MST32828.1"/>
    </source>
</evidence>
<comment type="caution">
    <text evidence="1">The sequence shown here is derived from an EMBL/GenBank/DDBJ whole genome shotgun (WGS) entry which is preliminary data.</text>
</comment>
<dbReference type="Gene3D" id="1.20.58.220">
    <property type="entry name" value="Phosphate transport system protein phou homolog 2, domain 2"/>
    <property type="match status" value="1"/>
</dbReference>
<sequence>MVVGRASAARGSTKGEVLEDLGHADLVLPALVGRGLEANDRAKYFLSLLQAARAHADRPDRDGSALREERLAAGVTDASLDRVVPGAVRLGEDRYAIPRLDEILDRLFGSVEVMLAPLAVAGDATVDAARLDALRTGTESGDGSLPGRTLEQMASAGGEEGDSVHRLILDTHRALNRLQGRVSTANLDGAAVYGLGEGDAAVVGAFMRGVRATAPLKFDHPGLATTATRVGTRLLIQNDLGTTGAHVVVAAVEGLAVTVTYSDVHRRRLVFFQGMLESLGTRWSAVERLGGRVGAHHLSVGRLEAADGPGLLAAVERLGSRLVFVLDWNRARKALAALVGNDDAVALLRWAADGDLGHIAFLQLGGERFVYRAVELASRVPARYGEPLRELLGQDATVAIVRFALQAASEGLVRGKSQLLIRDELRVEVLRHVRASRRRLLEVGVEHAARTVEAAQALQRALVRLDGADGDGYLARTAARAAVWEHRADELLLAARDNGRRVEGGAQVVGVLEVADDAVDALEEAVFLLTLLPPSSSGPVRGLLEPVAAVAVAGSREWLKAVATALEIVDGSGSEDLEDFLVAIDRVSELEHRADALDRQARAGLVVQAGDFRSLYVADRVSTATEEATDALLRAAIRLREHVLDQVGAR</sequence>
<protein>
    <recommendedName>
        <fullName evidence="3">Phosphate transport regulator</fullName>
    </recommendedName>
</protein>